<name>A0A258HIP0_9CAUL</name>
<reference evidence="1 2" key="1">
    <citation type="submission" date="2017-03" db="EMBL/GenBank/DDBJ databases">
        <title>Lifting the veil on microbial sulfur biogeochemistry in mining wastewaters.</title>
        <authorList>
            <person name="Kantor R.S."/>
            <person name="Colenbrander Nelson T."/>
            <person name="Marshall S."/>
            <person name="Bennett D."/>
            <person name="Apte S."/>
            <person name="Camacho D."/>
            <person name="Thomas B.C."/>
            <person name="Warren L.A."/>
            <person name="Banfield J.F."/>
        </authorList>
    </citation>
    <scope>NUCLEOTIDE SEQUENCE [LARGE SCALE GENOMIC DNA]</scope>
    <source>
        <strain evidence="1">32-68-21</strain>
    </source>
</reference>
<dbReference type="Proteomes" id="UP000216147">
    <property type="component" value="Unassembled WGS sequence"/>
</dbReference>
<proteinExistence type="predicted"/>
<accession>A0A258HIP0</accession>
<evidence type="ECO:0000313" key="2">
    <source>
        <dbReference type="Proteomes" id="UP000216147"/>
    </source>
</evidence>
<comment type="caution">
    <text evidence="1">The sequence shown here is derived from an EMBL/GenBank/DDBJ whole genome shotgun (WGS) entry which is preliminary data.</text>
</comment>
<dbReference type="AlphaFoldDB" id="A0A258HIP0"/>
<dbReference type="EMBL" id="NCEQ01000007">
    <property type="protein sequence ID" value="OYX56776.1"/>
    <property type="molecule type" value="Genomic_DNA"/>
</dbReference>
<protein>
    <recommendedName>
        <fullName evidence="3">DOMON-like domain-containing protein</fullName>
    </recommendedName>
</protein>
<evidence type="ECO:0008006" key="3">
    <source>
        <dbReference type="Google" id="ProtNLM"/>
    </source>
</evidence>
<evidence type="ECO:0000313" key="1">
    <source>
        <dbReference type="EMBL" id="OYX56776.1"/>
    </source>
</evidence>
<dbReference type="CDD" id="cd09627">
    <property type="entry name" value="DOMON_murB_like"/>
    <property type="match status" value="1"/>
</dbReference>
<sequence length="168" mass="19007">MRATLIPFPDETQVYPEAISVEFEREGGVLWMRFIIDDNPDFIAWPGEAPVGRADELWKHTCFEAFVTTDDGYREFNLSPSGQWASYRFDGYREGMRPADEVCVVEGLDGGSDYVALEGRIELPVDARKLALSAVIETLDGVRTWWALAHPSDKPDFHHPDSFVLDLP</sequence>
<gene>
    <name evidence="1" type="ORF">B7Y86_08385</name>
</gene>
<organism evidence="1 2">
    <name type="scientific">Brevundimonas subvibrioides</name>
    <dbReference type="NCBI Taxonomy" id="74313"/>
    <lineage>
        <taxon>Bacteria</taxon>
        <taxon>Pseudomonadati</taxon>
        <taxon>Pseudomonadota</taxon>
        <taxon>Alphaproteobacteria</taxon>
        <taxon>Caulobacterales</taxon>
        <taxon>Caulobacteraceae</taxon>
        <taxon>Brevundimonas</taxon>
    </lineage>
</organism>